<evidence type="ECO:0000256" key="7">
    <source>
        <dbReference type="ARBA" id="ARBA00023136"/>
    </source>
</evidence>
<feature type="region of interest" description="Disordered" evidence="10">
    <location>
        <begin position="472"/>
        <end position="503"/>
    </location>
</feature>
<evidence type="ECO:0000256" key="9">
    <source>
        <dbReference type="ARBA" id="ARBA00023180"/>
    </source>
</evidence>
<evidence type="ECO:0000256" key="8">
    <source>
        <dbReference type="ARBA" id="ARBA00023170"/>
    </source>
</evidence>
<protein>
    <submittedName>
        <fullName evidence="12">Uncharacterized protein</fullName>
    </submittedName>
</protein>
<dbReference type="Gene3D" id="3.40.50.10140">
    <property type="entry name" value="Toll/interleukin-1 receptor homology (TIR) domain"/>
    <property type="match status" value="1"/>
</dbReference>
<dbReference type="InterPro" id="IPR035897">
    <property type="entry name" value="Toll_tir_struct_dom_sf"/>
</dbReference>
<dbReference type="Pfam" id="PF01582">
    <property type="entry name" value="TIR"/>
    <property type="match status" value="1"/>
</dbReference>
<dbReference type="SUPFAM" id="SSF52200">
    <property type="entry name" value="Toll/Interleukin receptor TIR domain"/>
    <property type="match status" value="1"/>
</dbReference>
<dbReference type="GO" id="GO:0007165">
    <property type="term" value="P:signal transduction"/>
    <property type="evidence" value="ECO:0007669"/>
    <property type="project" value="InterPro"/>
</dbReference>
<dbReference type="AlphaFoldDB" id="A0A7R8WQP1"/>
<dbReference type="OrthoDB" id="1421090at2759"/>
<evidence type="ECO:0000256" key="1">
    <source>
        <dbReference type="ARBA" id="ARBA00004479"/>
    </source>
</evidence>
<dbReference type="GO" id="GO:0005886">
    <property type="term" value="C:plasma membrane"/>
    <property type="evidence" value="ECO:0007669"/>
    <property type="project" value="TreeGrafter"/>
</dbReference>
<evidence type="ECO:0000256" key="11">
    <source>
        <dbReference type="SAM" id="Phobius"/>
    </source>
</evidence>
<name>A0A7R8WQP1_9CRUS</name>
<dbReference type="Gene3D" id="3.80.10.10">
    <property type="entry name" value="Ribonuclease Inhibitor"/>
    <property type="match status" value="2"/>
</dbReference>
<keyword evidence="9" id="KW-0325">Glycoprotein</keyword>
<dbReference type="GO" id="GO:0038023">
    <property type="term" value="F:signaling receptor activity"/>
    <property type="evidence" value="ECO:0007669"/>
    <property type="project" value="TreeGrafter"/>
</dbReference>
<comment type="subcellular location">
    <subcellularLocation>
        <location evidence="1">Membrane</location>
        <topology evidence="1">Single-pass type I membrane protein</topology>
    </subcellularLocation>
</comment>
<dbReference type="PRINTS" id="PR01537">
    <property type="entry name" value="INTRLKN1R1F"/>
</dbReference>
<dbReference type="PROSITE" id="PS50104">
    <property type="entry name" value="TIR"/>
    <property type="match status" value="1"/>
</dbReference>
<dbReference type="InterPro" id="IPR032675">
    <property type="entry name" value="LRR_dom_sf"/>
</dbReference>
<evidence type="ECO:0000256" key="5">
    <source>
        <dbReference type="ARBA" id="ARBA00022737"/>
    </source>
</evidence>
<feature type="transmembrane region" description="Helical" evidence="11">
    <location>
        <begin position="277"/>
        <end position="300"/>
    </location>
</feature>
<keyword evidence="2" id="KW-0433">Leucine-rich repeat</keyword>
<dbReference type="InterPro" id="IPR000483">
    <property type="entry name" value="Cys-rich_flank_reg_C"/>
</dbReference>
<dbReference type="SMART" id="SM00369">
    <property type="entry name" value="LRR_TYP"/>
    <property type="match status" value="3"/>
</dbReference>
<proteinExistence type="predicted"/>
<evidence type="ECO:0000256" key="2">
    <source>
        <dbReference type="ARBA" id="ARBA00022614"/>
    </source>
</evidence>
<keyword evidence="6 11" id="KW-1133">Transmembrane helix</keyword>
<evidence type="ECO:0000313" key="12">
    <source>
        <dbReference type="EMBL" id="CAD7232891.1"/>
    </source>
</evidence>
<evidence type="ECO:0000256" key="6">
    <source>
        <dbReference type="ARBA" id="ARBA00022989"/>
    </source>
</evidence>
<gene>
    <name evidence="12" type="ORF">CTOB1V02_LOCUS10716</name>
</gene>
<feature type="compositionally biased region" description="Low complexity" evidence="10">
    <location>
        <begin position="479"/>
        <end position="503"/>
    </location>
</feature>
<evidence type="ECO:0000256" key="3">
    <source>
        <dbReference type="ARBA" id="ARBA00022692"/>
    </source>
</evidence>
<dbReference type="SMART" id="SM00255">
    <property type="entry name" value="TIR"/>
    <property type="match status" value="1"/>
</dbReference>
<keyword evidence="4" id="KW-0732">Signal</keyword>
<dbReference type="InterPro" id="IPR003591">
    <property type="entry name" value="Leu-rich_rpt_typical-subtyp"/>
</dbReference>
<dbReference type="SUPFAM" id="SSF52058">
    <property type="entry name" value="L domain-like"/>
    <property type="match status" value="2"/>
</dbReference>
<organism evidence="12">
    <name type="scientific">Cyprideis torosa</name>
    <dbReference type="NCBI Taxonomy" id="163714"/>
    <lineage>
        <taxon>Eukaryota</taxon>
        <taxon>Metazoa</taxon>
        <taxon>Ecdysozoa</taxon>
        <taxon>Arthropoda</taxon>
        <taxon>Crustacea</taxon>
        <taxon>Oligostraca</taxon>
        <taxon>Ostracoda</taxon>
        <taxon>Podocopa</taxon>
        <taxon>Podocopida</taxon>
        <taxon>Cytherocopina</taxon>
        <taxon>Cytheroidea</taxon>
        <taxon>Cytherideidae</taxon>
        <taxon>Cyprideis</taxon>
    </lineage>
</organism>
<reference evidence="12" key="1">
    <citation type="submission" date="2020-11" db="EMBL/GenBank/DDBJ databases">
        <authorList>
            <person name="Tran Van P."/>
        </authorList>
    </citation>
    <scope>NUCLEOTIDE SEQUENCE</scope>
</reference>
<dbReference type="PANTHER" id="PTHR24365">
    <property type="entry name" value="TOLL-LIKE RECEPTOR"/>
    <property type="match status" value="1"/>
</dbReference>
<dbReference type="SMART" id="SM00082">
    <property type="entry name" value="LRRCT"/>
    <property type="match status" value="2"/>
</dbReference>
<keyword evidence="3 11" id="KW-0812">Transmembrane</keyword>
<sequence length="528" mass="59268">MLSEFCESMTHLRTLKLRWNLVKHVTVSNLFCVSERLSVDLRDNSLGTVDLDKIDVIHKSQDGHRNHISMDLSRNKLECDCHSHFFAKYLQERMSLQGIEFVVENVTCRDTKRLVQDTPLEQFVCPIGAPECPEDHCQCWKQPEGREIVVNCTSAEDLSELVSLHPTSLSLANASLANLTSLNITSLKAVRTLDLSGNQLSSVPVIPAGVRRLFLHSNELRNISRGTLEMFVQNNLTQLRLDQNPWQCDCGLLPLQEYLRNHYQALVNPREIHSASISVALLLAAIAIVVVGGILAVAYVKNAERVKVWIYAQNIFIINVFLFGRLDEDNDAADAYEYDAFVAFAPQDEHWVHTELLPTLEGKYGFKLCIPSRDWLGGEWIPDQVVQSVQESRRTIVVMSRSFDSGFGGQAFRTAFQESLKTKRSRHIVVILGEPPTDEDLGSELANAVKSGIHRNEKRFWDRLRYRLPHVTQRGRLRSTSTATSGGGTSDSSPASSPSPLSFASWIGRKKAPRESTMNLVMPTSTAI</sequence>
<keyword evidence="8" id="KW-0675">Receptor</keyword>
<dbReference type="InterPro" id="IPR000157">
    <property type="entry name" value="TIR_dom"/>
</dbReference>
<evidence type="ECO:0000256" key="4">
    <source>
        <dbReference type="ARBA" id="ARBA00022729"/>
    </source>
</evidence>
<keyword evidence="5" id="KW-0677">Repeat</keyword>
<dbReference type="EMBL" id="OB665281">
    <property type="protein sequence ID" value="CAD7232891.1"/>
    <property type="molecule type" value="Genomic_DNA"/>
</dbReference>
<evidence type="ECO:0000256" key="10">
    <source>
        <dbReference type="SAM" id="MobiDB-lite"/>
    </source>
</evidence>
<dbReference type="PANTHER" id="PTHR24365:SF541">
    <property type="entry name" value="PROTEIN TOLL-RELATED"/>
    <property type="match status" value="1"/>
</dbReference>
<keyword evidence="7 11" id="KW-0472">Membrane</keyword>
<accession>A0A7R8WQP1</accession>